<name>A0A815J074_ADIRI</name>
<dbReference type="OrthoDB" id="654191at2759"/>
<sequence>MYFVLLPADMDWILQRCSEYIYFLRLALSYNRPKFYPNPIWHQHATTFSTAQTWKSSGEKIVKNSFNCLYSCWWRTGLPGNSAIMLNGPWGSFVNYNFDLYVVDCFNHRIQLFTLNRPTAVILDADSNSFIVGWSNHRIIGSDPNGFRCIVGCTGSPDSTSITFNSPISMSFDYMHGNIYVADKNNSRIQQFMLLNSTLISTVGDLRAQQWCNGDRQLYAFERQNQSSLEDECDILIYVENISEIDSFKKLTKKETQAERDLQNRGECRCSVKHFSGKMDQLLIDLNQIYTDNK</sequence>
<evidence type="ECO:0000313" key="3">
    <source>
        <dbReference type="Proteomes" id="UP000663852"/>
    </source>
</evidence>
<dbReference type="Proteomes" id="UP000663852">
    <property type="component" value="Unassembled WGS sequence"/>
</dbReference>
<dbReference type="EMBL" id="CAJNOJ010000293">
    <property type="protein sequence ID" value="CAF1375787.1"/>
    <property type="molecule type" value="Genomic_DNA"/>
</dbReference>
<dbReference type="Gene3D" id="2.120.10.30">
    <property type="entry name" value="TolB, C-terminal domain"/>
    <property type="match status" value="2"/>
</dbReference>
<gene>
    <name evidence="2" type="ORF">EDS130_LOCUS34637</name>
</gene>
<accession>A0A815J074</accession>
<reference evidence="2" key="1">
    <citation type="submission" date="2021-02" db="EMBL/GenBank/DDBJ databases">
        <authorList>
            <person name="Nowell W R."/>
        </authorList>
    </citation>
    <scope>NUCLEOTIDE SEQUENCE</scope>
</reference>
<dbReference type="InterPro" id="IPR011042">
    <property type="entry name" value="6-blade_b-propeller_TolB-like"/>
</dbReference>
<dbReference type="AlphaFoldDB" id="A0A815J074"/>
<protein>
    <submittedName>
        <fullName evidence="2">Uncharacterized protein</fullName>
    </submittedName>
</protein>
<keyword evidence="1" id="KW-0677">Repeat</keyword>
<comment type="caution">
    <text evidence="2">The sequence shown here is derived from an EMBL/GenBank/DDBJ whole genome shotgun (WGS) entry which is preliminary data.</text>
</comment>
<evidence type="ECO:0000256" key="1">
    <source>
        <dbReference type="ARBA" id="ARBA00022737"/>
    </source>
</evidence>
<dbReference type="Pfam" id="PF01436">
    <property type="entry name" value="NHL"/>
    <property type="match status" value="1"/>
</dbReference>
<dbReference type="InterPro" id="IPR001258">
    <property type="entry name" value="NHL_repeat"/>
</dbReference>
<evidence type="ECO:0000313" key="2">
    <source>
        <dbReference type="EMBL" id="CAF1375787.1"/>
    </source>
</evidence>
<organism evidence="2 3">
    <name type="scientific">Adineta ricciae</name>
    <name type="common">Rotifer</name>
    <dbReference type="NCBI Taxonomy" id="249248"/>
    <lineage>
        <taxon>Eukaryota</taxon>
        <taxon>Metazoa</taxon>
        <taxon>Spiralia</taxon>
        <taxon>Gnathifera</taxon>
        <taxon>Rotifera</taxon>
        <taxon>Eurotatoria</taxon>
        <taxon>Bdelloidea</taxon>
        <taxon>Adinetida</taxon>
        <taxon>Adinetidae</taxon>
        <taxon>Adineta</taxon>
    </lineage>
</organism>
<dbReference type="SUPFAM" id="SSF101898">
    <property type="entry name" value="NHL repeat"/>
    <property type="match status" value="1"/>
</dbReference>
<proteinExistence type="predicted"/>